<protein>
    <recommendedName>
        <fullName evidence="6">Sulfatase N-terminal domain-containing protein</fullName>
    </recommendedName>
</protein>
<dbReference type="InterPro" id="IPR017850">
    <property type="entry name" value="Alkaline_phosphatase_core_sf"/>
</dbReference>
<evidence type="ECO:0000256" key="1">
    <source>
        <dbReference type="ARBA" id="ARBA00008779"/>
    </source>
</evidence>
<dbReference type="PANTHER" id="PTHR43108:SF8">
    <property type="entry name" value="SD21168P"/>
    <property type="match status" value="1"/>
</dbReference>
<comment type="caution">
    <text evidence="7">The sequence shown here is derived from an EMBL/GenBank/DDBJ whole genome shotgun (WGS) entry which is preliminary data.</text>
</comment>
<evidence type="ECO:0000256" key="2">
    <source>
        <dbReference type="ARBA" id="ARBA00022729"/>
    </source>
</evidence>
<evidence type="ECO:0000256" key="3">
    <source>
        <dbReference type="ARBA" id="ARBA00022801"/>
    </source>
</evidence>
<evidence type="ECO:0000259" key="6">
    <source>
        <dbReference type="Pfam" id="PF00884"/>
    </source>
</evidence>
<feature type="compositionally biased region" description="Pro residues" evidence="5">
    <location>
        <begin position="553"/>
        <end position="590"/>
    </location>
</feature>
<dbReference type="GO" id="GO:0005539">
    <property type="term" value="F:glycosaminoglycan binding"/>
    <property type="evidence" value="ECO:0007669"/>
    <property type="project" value="TreeGrafter"/>
</dbReference>
<feature type="compositionally biased region" description="Pro residues" evidence="5">
    <location>
        <begin position="66"/>
        <end position="80"/>
    </location>
</feature>
<reference evidence="7 8" key="1">
    <citation type="journal article" date="2021" name="Sci. Rep.">
        <title>Genome sequencing of the multicellular alga Astrephomene provides insights into convergent evolution of germ-soma differentiation.</title>
        <authorList>
            <person name="Yamashita S."/>
            <person name="Yamamoto K."/>
            <person name="Matsuzaki R."/>
            <person name="Suzuki S."/>
            <person name="Yamaguchi H."/>
            <person name="Hirooka S."/>
            <person name="Minakuchi Y."/>
            <person name="Miyagishima S."/>
            <person name="Kawachi M."/>
            <person name="Toyoda A."/>
            <person name="Nozaki H."/>
        </authorList>
    </citation>
    <scope>NUCLEOTIDE SEQUENCE [LARGE SCALE GENOMIC DNA]</scope>
    <source>
        <strain evidence="7 8">NIES-4017</strain>
    </source>
</reference>
<name>A0AAD3DU06_9CHLO</name>
<keyword evidence="4" id="KW-0325">Glycoprotein</keyword>
<keyword evidence="2" id="KW-0732">Signal</keyword>
<dbReference type="PRINTS" id="PR01217">
    <property type="entry name" value="PRICHEXTENSN"/>
</dbReference>
<dbReference type="Pfam" id="PF00884">
    <property type="entry name" value="Sulfatase"/>
    <property type="match status" value="1"/>
</dbReference>
<keyword evidence="3" id="KW-0378">Hydrolase</keyword>
<dbReference type="SUPFAM" id="SSF53649">
    <property type="entry name" value="Alkaline phosphatase-like"/>
    <property type="match status" value="2"/>
</dbReference>
<organism evidence="7 8">
    <name type="scientific">Astrephomene gubernaculifera</name>
    <dbReference type="NCBI Taxonomy" id="47775"/>
    <lineage>
        <taxon>Eukaryota</taxon>
        <taxon>Viridiplantae</taxon>
        <taxon>Chlorophyta</taxon>
        <taxon>core chlorophytes</taxon>
        <taxon>Chlorophyceae</taxon>
        <taxon>CS clade</taxon>
        <taxon>Chlamydomonadales</taxon>
        <taxon>Astrephomenaceae</taxon>
        <taxon>Astrephomene</taxon>
    </lineage>
</organism>
<dbReference type="PROSITE" id="PS00149">
    <property type="entry name" value="SULFATASE_2"/>
    <property type="match status" value="1"/>
</dbReference>
<dbReference type="InterPro" id="IPR000917">
    <property type="entry name" value="Sulfatase_N"/>
</dbReference>
<dbReference type="Proteomes" id="UP001054857">
    <property type="component" value="Unassembled WGS sequence"/>
</dbReference>
<feature type="region of interest" description="Disordered" evidence="5">
    <location>
        <begin position="63"/>
        <end position="83"/>
    </location>
</feature>
<keyword evidence="8" id="KW-1185">Reference proteome</keyword>
<proteinExistence type="inferred from homology"/>
<sequence>MRLCASVGALAGGRCPSRRLRPNVRSTPAPIAVHTLHRQLSQMVLLLPLLLLTAVMFPEHALAKMSPPPPSPASPPPAPQQPNFVLILTDDQDEVLNSTHAAYMPALQRLLGSRGTRFANTQVPTSVCCPSRVALLTGKMPHCTNVTANWAPAGAWGKFSRLSLDSSWLPVWLQQGGYQTYLVGKFLNGFTTPLPAKAHCPYGWNVFDALTDGVYKYYDSSFSLDCAPRSTSYSGQYQTDVIRDKALSYIEDAVADGRPFYMHLTPVAPHTDNGDPAAGWRPPPPAERHADLFSDVQLPGNPTYLTANPLNPSKLADMSSEWEVRDMRELYLARLRALRAVDEMIEAVVDKLEQLGVLNNTYLIFASDNGMHMGQHSLAAGKATNLEEDNRVPLFIAGPGVPAGAVSAYQASLVDLPPTILTLAGLDTPAGLDGMPLPLEGLTTAAYDKALQTAIAAAAARAPPSPPQPSPPPRQPSPSSPRPPSPPSPPSAPSRPPSPPPRPSPPPSKPSVPPPPPSPPPPPPLPPPLPPLRPAPPSQPPPPKLRPIRSSFIPPPPPSPPPSKPPSPLPPSPPPPSPRPPSPPPSPPPRLVLRREGQMLLSVQTWYYLPSPPPLPPLRPAAPSQPPPPKLRPVRSSFIPPPPPSPPLSKPPSPLPPSPPPPSPQPPSPPPPQQPSPPSPSPPRSPPPSPPSRPSPRSPPSPPPPPSPSPPPPPSPPSPPSPPPPLVWRREGILLEAWDSDAKSGRFPGITYKSLRLCSSLMPNFTAAQLQAGPDRPPALMVPSSSSNGAKSSTAPNTYCLKYSVWCKDSKRELYDLSTDPYEQYDLMSSAPSRLLTRLDAMLSVLVHCSGADCLHPLGALHPTGDVLTFEQAMHPRHDALYASLPRFSFATCYPFYVPANERTFTLGLPGFPANASWESTGIVWPKPGGGTGFKSTNGED</sequence>
<dbReference type="AlphaFoldDB" id="A0AAD3DU06"/>
<evidence type="ECO:0000256" key="4">
    <source>
        <dbReference type="ARBA" id="ARBA00023180"/>
    </source>
</evidence>
<accession>A0AAD3DU06</accession>
<dbReference type="EMBL" id="BMAR01000016">
    <property type="protein sequence ID" value="GFR47079.1"/>
    <property type="molecule type" value="Genomic_DNA"/>
</dbReference>
<comment type="similarity">
    <text evidence="1">Belongs to the sulfatase family.</text>
</comment>
<feature type="region of interest" description="Disordered" evidence="5">
    <location>
        <begin position="457"/>
        <end position="727"/>
    </location>
</feature>
<feature type="compositionally biased region" description="Pro residues" evidence="5">
    <location>
        <begin position="463"/>
        <end position="545"/>
    </location>
</feature>
<evidence type="ECO:0000313" key="8">
    <source>
        <dbReference type="Proteomes" id="UP001054857"/>
    </source>
</evidence>
<dbReference type="PROSITE" id="PS00523">
    <property type="entry name" value="SULFATASE_1"/>
    <property type="match status" value="1"/>
</dbReference>
<feature type="compositionally biased region" description="Pro residues" evidence="5">
    <location>
        <begin position="639"/>
        <end position="726"/>
    </location>
</feature>
<dbReference type="GO" id="GO:0008449">
    <property type="term" value="F:N-acetylglucosamine-6-sulfatase activity"/>
    <property type="evidence" value="ECO:0007669"/>
    <property type="project" value="TreeGrafter"/>
</dbReference>
<dbReference type="InterPro" id="IPR024607">
    <property type="entry name" value="Sulfatase_CS"/>
</dbReference>
<dbReference type="CDD" id="cd16147">
    <property type="entry name" value="G6S"/>
    <property type="match status" value="1"/>
</dbReference>
<feature type="domain" description="Sulfatase N-terminal" evidence="6">
    <location>
        <begin position="82"/>
        <end position="425"/>
    </location>
</feature>
<feature type="compositionally biased region" description="Pro residues" evidence="5">
    <location>
        <begin position="610"/>
        <end position="631"/>
    </location>
</feature>
<evidence type="ECO:0000313" key="7">
    <source>
        <dbReference type="EMBL" id="GFR47079.1"/>
    </source>
</evidence>
<gene>
    <name evidence="7" type="ORF">Agub_g8766</name>
</gene>
<dbReference type="PANTHER" id="PTHR43108">
    <property type="entry name" value="N-ACETYLGLUCOSAMINE-6-SULFATASE FAMILY MEMBER"/>
    <property type="match status" value="1"/>
</dbReference>
<evidence type="ECO:0000256" key="5">
    <source>
        <dbReference type="SAM" id="MobiDB-lite"/>
    </source>
</evidence>
<dbReference type="Gene3D" id="3.40.720.10">
    <property type="entry name" value="Alkaline Phosphatase, subunit A"/>
    <property type="match status" value="1"/>
</dbReference>